<protein>
    <submittedName>
        <fullName evidence="2">Uncharacterized protein</fullName>
    </submittedName>
</protein>
<evidence type="ECO:0000256" key="1">
    <source>
        <dbReference type="SAM" id="MobiDB-lite"/>
    </source>
</evidence>
<feature type="compositionally biased region" description="Acidic residues" evidence="1">
    <location>
        <begin position="8"/>
        <end position="19"/>
    </location>
</feature>
<comment type="caution">
    <text evidence="2">The sequence shown here is derived from an EMBL/GenBank/DDBJ whole genome shotgun (WGS) entry which is preliminary data.</text>
</comment>
<reference evidence="2 3" key="1">
    <citation type="journal article" date="2017" name="Genome Biol. Evol.">
        <title>Phytophthora megakarya and P. palmivora, closely related causal agents of cacao black pod rot, underwent increases in genome sizes and gene numbers by different mechanisms.</title>
        <authorList>
            <person name="Ali S.S."/>
            <person name="Shao J."/>
            <person name="Lary D.J."/>
            <person name="Kronmiller B."/>
            <person name="Shen D."/>
            <person name="Strem M.D."/>
            <person name="Amoako-Attah I."/>
            <person name="Akrofi A.Y."/>
            <person name="Begoude B.A."/>
            <person name="Ten Hoopen G.M."/>
            <person name="Coulibaly K."/>
            <person name="Kebe B.I."/>
            <person name="Melnick R.L."/>
            <person name="Guiltinan M.J."/>
            <person name="Tyler B.M."/>
            <person name="Meinhardt L.W."/>
            <person name="Bailey B.A."/>
        </authorList>
    </citation>
    <scope>NUCLEOTIDE SEQUENCE [LARGE SCALE GENOMIC DNA]</scope>
    <source>
        <strain evidence="3">sbr112.9</strain>
    </source>
</reference>
<feature type="region of interest" description="Disordered" evidence="1">
    <location>
        <begin position="1"/>
        <end position="28"/>
    </location>
</feature>
<dbReference type="OrthoDB" id="61293at2759"/>
<sequence length="100" mass="11816">MKRVRDEHEEDDKEEEEPRDESILPDQISGRRWQDIPRNAKLTEAETLTFFSEFKSAGELTDEDVIERCNFLVRHAPPNSYLSLKIKGKFVQLIKRLEKV</sequence>
<accession>A0A2P4X1K2</accession>
<dbReference type="Proteomes" id="UP000237271">
    <property type="component" value="Unassembled WGS sequence"/>
</dbReference>
<evidence type="ECO:0000313" key="2">
    <source>
        <dbReference type="EMBL" id="POM59429.1"/>
    </source>
</evidence>
<keyword evidence="3" id="KW-1185">Reference proteome</keyword>
<organism evidence="2 3">
    <name type="scientific">Phytophthora palmivora</name>
    <dbReference type="NCBI Taxonomy" id="4796"/>
    <lineage>
        <taxon>Eukaryota</taxon>
        <taxon>Sar</taxon>
        <taxon>Stramenopiles</taxon>
        <taxon>Oomycota</taxon>
        <taxon>Peronosporomycetes</taxon>
        <taxon>Peronosporales</taxon>
        <taxon>Peronosporaceae</taxon>
        <taxon>Phytophthora</taxon>
    </lineage>
</organism>
<gene>
    <name evidence="2" type="ORF">PHPALM_31848</name>
</gene>
<dbReference type="AlphaFoldDB" id="A0A2P4X1K2"/>
<proteinExistence type="predicted"/>
<dbReference type="EMBL" id="NCKW01017164">
    <property type="protein sequence ID" value="POM59429.1"/>
    <property type="molecule type" value="Genomic_DNA"/>
</dbReference>
<name>A0A2P4X1K2_9STRA</name>
<evidence type="ECO:0000313" key="3">
    <source>
        <dbReference type="Proteomes" id="UP000237271"/>
    </source>
</evidence>